<keyword evidence="1" id="KW-0472">Membrane</keyword>
<feature type="transmembrane region" description="Helical" evidence="1">
    <location>
        <begin position="46"/>
        <end position="64"/>
    </location>
</feature>
<organism evidence="2">
    <name type="scientific">hydrothermal vent metagenome</name>
    <dbReference type="NCBI Taxonomy" id="652676"/>
    <lineage>
        <taxon>unclassified sequences</taxon>
        <taxon>metagenomes</taxon>
        <taxon>ecological metagenomes</taxon>
    </lineage>
</organism>
<sequence length="92" mass="9672">MTARFDEIIDGLSDQELAKIEPDFEQGIWSHVAAIEQKQSARGRNGVAAVMLIVALGAGILTGGQKAYASDDTDILSGGADYSPATLLHVTL</sequence>
<evidence type="ECO:0000313" key="2">
    <source>
        <dbReference type="EMBL" id="VAV88112.1"/>
    </source>
</evidence>
<dbReference type="EMBL" id="UOEF01000035">
    <property type="protein sequence ID" value="VAV88112.1"/>
    <property type="molecule type" value="Genomic_DNA"/>
</dbReference>
<reference evidence="2" key="1">
    <citation type="submission" date="2018-06" db="EMBL/GenBank/DDBJ databases">
        <authorList>
            <person name="Zhirakovskaya E."/>
        </authorList>
    </citation>
    <scope>NUCLEOTIDE SEQUENCE</scope>
</reference>
<keyword evidence="1" id="KW-0812">Transmembrane</keyword>
<gene>
    <name evidence="2" type="ORF">MNBD_ALPHA04-1307</name>
</gene>
<proteinExistence type="predicted"/>
<accession>A0A3B0R6G6</accession>
<name>A0A3B0R6G6_9ZZZZ</name>
<keyword evidence="1" id="KW-1133">Transmembrane helix</keyword>
<evidence type="ECO:0000256" key="1">
    <source>
        <dbReference type="SAM" id="Phobius"/>
    </source>
</evidence>
<dbReference type="AlphaFoldDB" id="A0A3B0R6G6"/>
<protein>
    <submittedName>
        <fullName evidence="2">Uncharacterized protein</fullName>
    </submittedName>
</protein>